<feature type="region of interest" description="Disordered" evidence="6">
    <location>
        <begin position="359"/>
        <end position="385"/>
    </location>
</feature>
<gene>
    <name evidence="9" type="ORF">PIB30_007090</name>
</gene>
<evidence type="ECO:0000256" key="7">
    <source>
        <dbReference type="SAM" id="Phobius"/>
    </source>
</evidence>
<evidence type="ECO:0000313" key="10">
    <source>
        <dbReference type="Proteomes" id="UP001341840"/>
    </source>
</evidence>
<dbReference type="EMBL" id="JASCZI010060430">
    <property type="protein sequence ID" value="MED6131117.1"/>
    <property type="molecule type" value="Genomic_DNA"/>
</dbReference>
<evidence type="ECO:0000256" key="6">
    <source>
        <dbReference type="SAM" id="MobiDB-lite"/>
    </source>
</evidence>
<feature type="region of interest" description="Disordered" evidence="6">
    <location>
        <begin position="307"/>
        <end position="330"/>
    </location>
</feature>
<organism evidence="9 10">
    <name type="scientific">Stylosanthes scabra</name>
    <dbReference type="NCBI Taxonomy" id="79078"/>
    <lineage>
        <taxon>Eukaryota</taxon>
        <taxon>Viridiplantae</taxon>
        <taxon>Streptophyta</taxon>
        <taxon>Embryophyta</taxon>
        <taxon>Tracheophyta</taxon>
        <taxon>Spermatophyta</taxon>
        <taxon>Magnoliopsida</taxon>
        <taxon>eudicotyledons</taxon>
        <taxon>Gunneridae</taxon>
        <taxon>Pentapetalae</taxon>
        <taxon>rosids</taxon>
        <taxon>fabids</taxon>
        <taxon>Fabales</taxon>
        <taxon>Fabaceae</taxon>
        <taxon>Papilionoideae</taxon>
        <taxon>50 kb inversion clade</taxon>
        <taxon>dalbergioids sensu lato</taxon>
        <taxon>Dalbergieae</taxon>
        <taxon>Pterocarpus clade</taxon>
        <taxon>Stylosanthes</taxon>
    </lineage>
</organism>
<dbReference type="InterPro" id="IPR039306">
    <property type="entry name" value="MYOB"/>
</dbReference>
<dbReference type="PROSITE" id="PS51775">
    <property type="entry name" value="GTD_BINDING"/>
    <property type="match status" value="1"/>
</dbReference>
<protein>
    <recommendedName>
        <fullName evidence="8">GTD-binding domain-containing protein</fullName>
    </recommendedName>
</protein>
<dbReference type="PANTHER" id="PTHR31448">
    <property type="entry name" value="MYOSIN-BINDING PROTEIN 2"/>
    <property type="match status" value="1"/>
</dbReference>
<proteinExistence type="predicted"/>
<feature type="transmembrane region" description="Helical" evidence="7">
    <location>
        <begin position="21"/>
        <end position="42"/>
    </location>
</feature>
<accession>A0ABU6S4A0</accession>
<dbReference type="PANTHER" id="PTHR31448:SF32">
    <property type="entry name" value="MYOSIN-BINDING PROTEIN 1"/>
    <property type="match status" value="1"/>
</dbReference>
<dbReference type="Pfam" id="PF04576">
    <property type="entry name" value="Zein-binding"/>
    <property type="match status" value="1"/>
</dbReference>
<evidence type="ECO:0000256" key="5">
    <source>
        <dbReference type="SAM" id="Coils"/>
    </source>
</evidence>
<comment type="caution">
    <text evidence="9">The sequence shown here is derived from an EMBL/GenBank/DDBJ whole genome shotgun (WGS) entry which is preliminary data.</text>
</comment>
<evidence type="ECO:0000313" key="9">
    <source>
        <dbReference type="EMBL" id="MED6131117.1"/>
    </source>
</evidence>
<feature type="region of interest" description="Disordered" evidence="6">
    <location>
        <begin position="226"/>
        <end position="245"/>
    </location>
</feature>
<feature type="compositionally biased region" description="Acidic residues" evidence="6">
    <location>
        <begin position="230"/>
        <end position="243"/>
    </location>
</feature>
<comment type="subcellular location">
    <subcellularLocation>
        <location evidence="1">Membrane</location>
        <topology evidence="1">Single-pass membrane protein</topology>
    </subcellularLocation>
</comment>
<name>A0ABU6S4A0_9FABA</name>
<feature type="compositionally biased region" description="Polar residues" evidence="6">
    <location>
        <begin position="363"/>
        <end position="385"/>
    </location>
</feature>
<feature type="region of interest" description="Disordered" evidence="6">
    <location>
        <begin position="737"/>
        <end position="759"/>
    </location>
</feature>
<keyword evidence="3 7" id="KW-1133">Transmembrane helix</keyword>
<dbReference type="InterPro" id="IPR007656">
    <property type="entry name" value="GTD-bd"/>
</dbReference>
<feature type="domain" description="GTD-binding" evidence="8">
    <location>
        <begin position="498"/>
        <end position="596"/>
    </location>
</feature>
<reference evidence="9 10" key="1">
    <citation type="journal article" date="2023" name="Plants (Basel)">
        <title>Bridging the Gap: Combining Genomics and Transcriptomics Approaches to Understand Stylosanthes scabra, an Orphan Legume from the Brazilian Caatinga.</title>
        <authorList>
            <person name="Ferreira-Neto J.R.C."/>
            <person name="da Silva M.D."/>
            <person name="Binneck E."/>
            <person name="de Melo N.F."/>
            <person name="da Silva R.H."/>
            <person name="de Melo A.L.T.M."/>
            <person name="Pandolfi V."/>
            <person name="Bustamante F.O."/>
            <person name="Brasileiro-Vidal A.C."/>
            <person name="Benko-Iseppon A.M."/>
        </authorList>
    </citation>
    <scope>NUCLEOTIDE SEQUENCE [LARGE SCALE GENOMIC DNA]</scope>
    <source>
        <tissue evidence="9">Leaves</tissue>
    </source>
</reference>
<keyword evidence="4 7" id="KW-0472">Membrane</keyword>
<dbReference type="Proteomes" id="UP001341840">
    <property type="component" value="Unassembled WGS sequence"/>
</dbReference>
<keyword evidence="2 7" id="KW-0812">Transmembrane</keyword>
<keyword evidence="5" id="KW-0175">Coiled coil</keyword>
<sequence>MASTRVSSAKLSRNFRTSLASALLEWFLIFFLFVDAVFSYVITKFASYCKLQTPCLFCSRLDHVLGKQKRGFYWELICSGHKSEISSLVLCGAHDKLVNVQGICQNCLFSLANINKTNAENCYLLVDNFGDKSASGFDQDSLLGDQIASRCSCCNEQRIFNSYDERLAFTKSIESEVAELDELEAVRDNLHDKKRRAKPSVSFRVANLRNSQLDPLSHVGYTEVKVNSDTESEPEVPLSDDDVTYMPVSVTDDTKEDVKLPCEHIEPTIIDLNKASANSMSLSSPLEPLLSEPDMRLENTDTHVAKSAPVKLGSENNEEELDWQQAEKVADADTLSKERYEVGVTSDQRSAMDCEEIIKSSDNKQTTSEAGSEPTPVSSDSHQQNPMILDLGDAYKLAVGSRGRQLSGMLAEQWLGKDSSRVSEDLKMLLSQFSATRGTDLSMNDISPRLSMNSDEMKNSDASNSTGMQILQKMISLERNESGLSLDGSIVSEIEGESAVDRLKRQVDHDRKLMSALYKELEEERNASAVAANQALAMITRLQEEKAALHMEALQYLRVMDEQSEYDTEALQKANDAIAEKDKVIEKLESKLDFYRKKFPDESMNENVLETNSEMKVKDIGLDNSQCTAIDCDASILGKSDTENLNISEEAQELVTSLEEENVQPVKNSKLKFQEERLYISERLKKLEKQVYFFLNMHHSEDKCINSESSGKESSGNFEKLDRSLLMQDSVSTLKMNSDAKVCDDPSSKEPKVSDENGDSSLLCGNNDLASAESMIPNFVGRLRILEADLSFLEHSMNLLSNGDEGLKLLKEIADHLQELRRIGIREIDQNLA</sequence>
<evidence type="ECO:0000256" key="3">
    <source>
        <dbReference type="ARBA" id="ARBA00022989"/>
    </source>
</evidence>
<evidence type="ECO:0000256" key="1">
    <source>
        <dbReference type="ARBA" id="ARBA00004167"/>
    </source>
</evidence>
<evidence type="ECO:0000256" key="4">
    <source>
        <dbReference type="ARBA" id="ARBA00023136"/>
    </source>
</evidence>
<feature type="coiled-coil region" evidence="5">
    <location>
        <begin position="532"/>
        <end position="598"/>
    </location>
</feature>
<keyword evidence="10" id="KW-1185">Reference proteome</keyword>
<feature type="compositionally biased region" description="Basic and acidic residues" evidence="6">
    <location>
        <begin position="741"/>
        <end position="755"/>
    </location>
</feature>
<evidence type="ECO:0000256" key="2">
    <source>
        <dbReference type="ARBA" id="ARBA00022692"/>
    </source>
</evidence>
<evidence type="ECO:0000259" key="8">
    <source>
        <dbReference type="PROSITE" id="PS51775"/>
    </source>
</evidence>